<dbReference type="Gene3D" id="3.40.190.290">
    <property type="match status" value="1"/>
</dbReference>
<keyword evidence="7" id="KW-1185">Reference proteome</keyword>
<feature type="domain" description="HTH lysR-type" evidence="5">
    <location>
        <begin position="121"/>
        <end position="178"/>
    </location>
</feature>
<dbReference type="EMBL" id="BAER01000096">
    <property type="protein sequence ID" value="GAC34231.1"/>
    <property type="molecule type" value="Genomic_DNA"/>
</dbReference>
<evidence type="ECO:0000313" key="7">
    <source>
        <dbReference type="Proteomes" id="UP000006322"/>
    </source>
</evidence>
<dbReference type="SUPFAM" id="SSF53850">
    <property type="entry name" value="Periplasmic binding protein-like II"/>
    <property type="match status" value="1"/>
</dbReference>
<evidence type="ECO:0000256" key="3">
    <source>
        <dbReference type="ARBA" id="ARBA00023125"/>
    </source>
</evidence>
<dbReference type="PROSITE" id="PS50931">
    <property type="entry name" value="HTH_LYSR"/>
    <property type="match status" value="2"/>
</dbReference>
<dbReference type="InterPro" id="IPR036390">
    <property type="entry name" value="WH_DNA-bd_sf"/>
</dbReference>
<keyword evidence="3" id="KW-0238">DNA-binding</keyword>
<dbReference type="InterPro" id="IPR005119">
    <property type="entry name" value="LysR_subst-bd"/>
</dbReference>
<name>K6ZDR9_9ALTE</name>
<evidence type="ECO:0000256" key="1">
    <source>
        <dbReference type="ARBA" id="ARBA00009437"/>
    </source>
</evidence>
<dbReference type="AlphaFoldDB" id="K6ZDR9"/>
<dbReference type="GO" id="GO:0003677">
    <property type="term" value="F:DNA binding"/>
    <property type="evidence" value="ECO:0007669"/>
    <property type="project" value="UniProtKB-KW"/>
</dbReference>
<evidence type="ECO:0000256" key="4">
    <source>
        <dbReference type="ARBA" id="ARBA00023163"/>
    </source>
</evidence>
<proteinExistence type="inferred from homology"/>
<dbReference type="SUPFAM" id="SSF46785">
    <property type="entry name" value="Winged helix' DNA-binding domain"/>
    <property type="match status" value="2"/>
</dbReference>
<dbReference type="InterPro" id="IPR050950">
    <property type="entry name" value="HTH-type_LysR_regulators"/>
</dbReference>
<organism evidence="6 7">
    <name type="scientific">Paraglaciecola polaris LMG 21857</name>
    <dbReference type="NCBI Taxonomy" id="1129793"/>
    <lineage>
        <taxon>Bacteria</taxon>
        <taxon>Pseudomonadati</taxon>
        <taxon>Pseudomonadota</taxon>
        <taxon>Gammaproteobacteria</taxon>
        <taxon>Alteromonadales</taxon>
        <taxon>Alteromonadaceae</taxon>
        <taxon>Paraglaciecola</taxon>
    </lineage>
</organism>
<dbReference type="STRING" id="1129793.GPLA_3342"/>
<protein>
    <submittedName>
        <fullName evidence="6">LysR family transcriptional regulator, regulator of abg operon</fullName>
    </submittedName>
</protein>
<dbReference type="InterPro" id="IPR037405">
    <property type="entry name" value="GbpR_PBP2"/>
</dbReference>
<dbReference type="PANTHER" id="PTHR30419">
    <property type="entry name" value="HTH-TYPE TRANSCRIPTIONAL REGULATOR YBHD"/>
    <property type="match status" value="1"/>
</dbReference>
<dbReference type="Gene3D" id="1.10.10.10">
    <property type="entry name" value="Winged helix-like DNA-binding domain superfamily/Winged helix DNA-binding domain"/>
    <property type="match status" value="2"/>
</dbReference>
<sequence>MNIYYLDIDMSRLSIGIPELSLRQLKAALYVADEKSVTRAAESLNRSQTAVTKALSDLEATLGVKLFDRTFAGMVPTVYGEALTNRVKQAEEEFCKAGVEYEKHKVGCRPFRAIPIFSMEISHKRLAAFVALFETHDINATASLLNITKAAVYNSIRQIEELLDLTLFEREAMGVIPTNFCTILARHVKLAFYQIRHAIEDIASLEGVTKGQVVIGTLPYTRTFLTPRAINSLLDKHPQLDVETVEGPYSGMETALRSGDVDFIVGAIRDDGDSPEIATIKLFEDQLAIIARKDHPLAHKKDLKMQDLQHAQWVLPSKQTPSRQLFEETLKRHGMEIPEHAVQTSSLSMVRGLLLGSDRIALLSEHQIHYDKMFDVLDVLPVQLENTFRPIGVTMRAHTQPSPAAKLFLMHLKQAALEISR</sequence>
<dbReference type="Proteomes" id="UP000006322">
    <property type="component" value="Unassembled WGS sequence"/>
</dbReference>
<keyword evidence="4" id="KW-0804">Transcription</keyword>
<dbReference type="CDD" id="cd08435">
    <property type="entry name" value="PBP2_GbpR"/>
    <property type="match status" value="1"/>
</dbReference>
<comment type="caution">
    <text evidence="6">The sequence shown here is derived from an EMBL/GenBank/DDBJ whole genome shotgun (WGS) entry which is preliminary data.</text>
</comment>
<accession>K6ZDR9</accession>
<gene>
    <name evidence="6" type="primary">abgR</name>
    <name evidence="6" type="ORF">GPLA_3342</name>
</gene>
<reference evidence="7" key="1">
    <citation type="journal article" date="2014" name="Environ. Microbiol.">
        <title>Comparative genomics of the marine bacterial genus Glaciecola reveals the high degree of genomic diversity and genomic characteristic for cold adaptation.</title>
        <authorList>
            <person name="Qin Q.L."/>
            <person name="Xie B.B."/>
            <person name="Yu Y."/>
            <person name="Shu Y.L."/>
            <person name="Rong J.C."/>
            <person name="Zhang Y.J."/>
            <person name="Zhao D.L."/>
            <person name="Chen X.L."/>
            <person name="Zhang X.Y."/>
            <person name="Chen B."/>
            <person name="Zhou B.C."/>
            <person name="Zhang Y.Z."/>
        </authorList>
    </citation>
    <scope>NUCLEOTIDE SEQUENCE [LARGE SCALE GENOMIC DNA]</scope>
    <source>
        <strain evidence="7">LMG 21857</strain>
    </source>
</reference>
<dbReference type="InterPro" id="IPR036388">
    <property type="entry name" value="WH-like_DNA-bd_sf"/>
</dbReference>
<evidence type="ECO:0000259" key="5">
    <source>
        <dbReference type="PROSITE" id="PS50931"/>
    </source>
</evidence>
<dbReference type="PANTHER" id="PTHR30419:SF14">
    <property type="entry name" value="LYSR FAMILY TRANSCRIPTIONAL REGULATOR"/>
    <property type="match status" value="1"/>
</dbReference>
<evidence type="ECO:0000256" key="2">
    <source>
        <dbReference type="ARBA" id="ARBA00023015"/>
    </source>
</evidence>
<keyword evidence="2" id="KW-0805">Transcription regulation</keyword>
<dbReference type="InterPro" id="IPR000847">
    <property type="entry name" value="LysR_HTH_N"/>
</dbReference>
<comment type="similarity">
    <text evidence="1">Belongs to the LysR transcriptional regulatory family.</text>
</comment>
<evidence type="ECO:0000313" key="6">
    <source>
        <dbReference type="EMBL" id="GAC34231.1"/>
    </source>
</evidence>
<dbReference type="PRINTS" id="PR00039">
    <property type="entry name" value="HTHLYSR"/>
</dbReference>
<dbReference type="GO" id="GO:0005829">
    <property type="term" value="C:cytosol"/>
    <property type="evidence" value="ECO:0007669"/>
    <property type="project" value="TreeGrafter"/>
</dbReference>
<dbReference type="GO" id="GO:0003700">
    <property type="term" value="F:DNA-binding transcription factor activity"/>
    <property type="evidence" value="ECO:0007669"/>
    <property type="project" value="InterPro"/>
</dbReference>
<dbReference type="Pfam" id="PF03466">
    <property type="entry name" value="LysR_substrate"/>
    <property type="match status" value="1"/>
</dbReference>
<feature type="domain" description="HTH lysR-type" evidence="5">
    <location>
        <begin position="20"/>
        <end position="77"/>
    </location>
</feature>
<dbReference type="Pfam" id="PF00126">
    <property type="entry name" value="HTH_1"/>
    <property type="match status" value="2"/>
</dbReference>